<feature type="region of interest" description="Disordered" evidence="1">
    <location>
        <begin position="21"/>
        <end position="41"/>
    </location>
</feature>
<gene>
    <name evidence="2" type="ORF">Psuf_061060</name>
</gene>
<accession>A0A6F8YS27</accession>
<protein>
    <submittedName>
        <fullName evidence="2">Uncharacterized protein</fullName>
    </submittedName>
</protein>
<dbReference type="EMBL" id="AP022871">
    <property type="protein sequence ID" value="BCB88793.1"/>
    <property type="molecule type" value="Genomic_DNA"/>
</dbReference>
<keyword evidence="3" id="KW-1185">Reference proteome</keyword>
<sequence>MPVIVRRPGWATIPATNTVNVRNDGPVKHGRRTANNAANDGGKVSNWSIGGTLHEEVLSGSGRKFVGGYCGR</sequence>
<proteinExistence type="predicted"/>
<reference evidence="2 3" key="1">
    <citation type="submission" date="2020-03" db="EMBL/GenBank/DDBJ databases">
        <title>Whole genome shotgun sequence of Phytohabitans suffuscus NBRC 105367.</title>
        <authorList>
            <person name="Komaki H."/>
            <person name="Tamura T."/>
        </authorList>
    </citation>
    <scope>NUCLEOTIDE SEQUENCE [LARGE SCALE GENOMIC DNA]</scope>
    <source>
        <strain evidence="2 3">NBRC 105367</strain>
    </source>
</reference>
<dbReference type="AlphaFoldDB" id="A0A6F8YS27"/>
<dbReference type="KEGG" id="psuu:Psuf_061060"/>
<evidence type="ECO:0000313" key="3">
    <source>
        <dbReference type="Proteomes" id="UP000503011"/>
    </source>
</evidence>
<evidence type="ECO:0000313" key="2">
    <source>
        <dbReference type="EMBL" id="BCB88793.1"/>
    </source>
</evidence>
<evidence type="ECO:0000256" key="1">
    <source>
        <dbReference type="SAM" id="MobiDB-lite"/>
    </source>
</evidence>
<organism evidence="2 3">
    <name type="scientific">Phytohabitans suffuscus</name>
    <dbReference type="NCBI Taxonomy" id="624315"/>
    <lineage>
        <taxon>Bacteria</taxon>
        <taxon>Bacillati</taxon>
        <taxon>Actinomycetota</taxon>
        <taxon>Actinomycetes</taxon>
        <taxon>Micromonosporales</taxon>
        <taxon>Micromonosporaceae</taxon>
    </lineage>
</organism>
<name>A0A6F8YS27_9ACTN</name>
<reference evidence="2 3" key="2">
    <citation type="submission" date="2020-03" db="EMBL/GenBank/DDBJ databases">
        <authorList>
            <person name="Ichikawa N."/>
            <person name="Kimura A."/>
            <person name="Kitahashi Y."/>
            <person name="Uohara A."/>
        </authorList>
    </citation>
    <scope>NUCLEOTIDE SEQUENCE [LARGE SCALE GENOMIC DNA]</scope>
    <source>
        <strain evidence="2 3">NBRC 105367</strain>
    </source>
</reference>
<dbReference type="Proteomes" id="UP000503011">
    <property type="component" value="Chromosome"/>
</dbReference>